<protein>
    <submittedName>
        <fullName evidence="4">Glucuronosyltransferase</fullName>
    </submittedName>
</protein>
<evidence type="ECO:0000256" key="1">
    <source>
        <dbReference type="SAM" id="Phobius"/>
    </source>
</evidence>
<proteinExistence type="predicted"/>
<keyword evidence="1" id="KW-0472">Membrane</keyword>
<keyword evidence="1" id="KW-0812">Transmembrane</keyword>
<feature type="transmembrane region" description="Helical" evidence="1">
    <location>
        <begin position="95"/>
        <end position="117"/>
    </location>
</feature>
<dbReference type="WBParaSite" id="EVEC_0000093501-mRNA-1">
    <property type="protein sequence ID" value="EVEC_0000093501-mRNA-1"/>
    <property type="gene ID" value="EVEC_0000093501"/>
</dbReference>
<reference evidence="2 3" key="2">
    <citation type="submission" date="2018-10" db="EMBL/GenBank/DDBJ databases">
        <authorList>
            <consortium name="Pathogen Informatics"/>
        </authorList>
    </citation>
    <scope>NUCLEOTIDE SEQUENCE [LARGE SCALE GENOMIC DNA]</scope>
</reference>
<dbReference type="Proteomes" id="UP000274131">
    <property type="component" value="Unassembled WGS sequence"/>
</dbReference>
<keyword evidence="1" id="KW-1133">Transmembrane helix</keyword>
<reference evidence="4" key="1">
    <citation type="submission" date="2017-02" db="UniProtKB">
        <authorList>
            <consortium name="WormBaseParasite"/>
        </authorList>
    </citation>
    <scope>IDENTIFICATION</scope>
</reference>
<organism evidence="4">
    <name type="scientific">Enterobius vermicularis</name>
    <name type="common">Human pinworm</name>
    <dbReference type="NCBI Taxonomy" id="51028"/>
    <lineage>
        <taxon>Eukaryota</taxon>
        <taxon>Metazoa</taxon>
        <taxon>Ecdysozoa</taxon>
        <taxon>Nematoda</taxon>
        <taxon>Chromadorea</taxon>
        <taxon>Rhabditida</taxon>
        <taxon>Spirurina</taxon>
        <taxon>Oxyuridomorpha</taxon>
        <taxon>Oxyuroidea</taxon>
        <taxon>Oxyuridae</taxon>
        <taxon>Enterobius</taxon>
    </lineage>
</organism>
<evidence type="ECO:0000313" key="2">
    <source>
        <dbReference type="EMBL" id="VDD85512.1"/>
    </source>
</evidence>
<dbReference type="AlphaFoldDB" id="A0A0N4UU91"/>
<keyword evidence="3" id="KW-1185">Reference proteome</keyword>
<evidence type="ECO:0000313" key="4">
    <source>
        <dbReference type="WBParaSite" id="EVEC_0000093501-mRNA-1"/>
    </source>
</evidence>
<dbReference type="EMBL" id="UXUI01001904">
    <property type="protein sequence ID" value="VDD85512.1"/>
    <property type="molecule type" value="Genomic_DNA"/>
</dbReference>
<name>A0A0N4UU91_ENTVE</name>
<gene>
    <name evidence="2" type="ORF">EVEC_LOCUS655</name>
</gene>
<accession>A0A0N4UU91</accession>
<evidence type="ECO:0000313" key="3">
    <source>
        <dbReference type="Proteomes" id="UP000274131"/>
    </source>
</evidence>
<sequence>MGNKMFMYAAVRGLAEKFGALVAVPADLPLLKSFRLSAFVIDSEQYTSLLKLNEKRLRTGFLSVGYEEKIVKKLFSDSNSSLETMRGYFESFKYFAGYVSYVLLLNFLATTVFNINYNFR</sequence>